<dbReference type="Proteomes" id="UP000326554">
    <property type="component" value="Unassembled WGS sequence"/>
</dbReference>
<dbReference type="RefSeq" id="WP_150444806.1">
    <property type="nucleotide sequence ID" value="NZ_VYQE01000002.1"/>
</dbReference>
<feature type="chain" id="PRO_5023859150" evidence="5">
    <location>
        <begin position="23"/>
        <end position="283"/>
    </location>
</feature>
<evidence type="ECO:0000256" key="2">
    <source>
        <dbReference type="ARBA" id="ARBA00022723"/>
    </source>
</evidence>
<keyword evidence="3 4" id="KW-0408">Iron</keyword>
<evidence type="ECO:0000313" key="8">
    <source>
        <dbReference type="Proteomes" id="UP000326554"/>
    </source>
</evidence>
<name>A0A5J5GNG8_9RHOB</name>
<dbReference type="SUPFAM" id="SSF46626">
    <property type="entry name" value="Cytochrome c"/>
    <property type="match status" value="2"/>
</dbReference>
<keyword evidence="8" id="KW-1185">Reference proteome</keyword>
<dbReference type="GO" id="GO:0046872">
    <property type="term" value="F:metal ion binding"/>
    <property type="evidence" value="ECO:0007669"/>
    <property type="project" value="UniProtKB-KW"/>
</dbReference>
<evidence type="ECO:0000313" key="7">
    <source>
        <dbReference type="EMBL" id="KAA9009273.1"/>
    </source>
</evidence>
<keyword evidence="5" id="KW-0732">Signal</keyword>
<dbReference type="EMBL" id="VYQE01000002">
    <property type="protein sequence ID" value="KAA9009273.1"/>
    <property type="molecule type" value="Genomic_DNA"/>
</dbReference>
<keyword evidence="2 4" id="KW-0479">Metal-binding</keyword>
<dbReference type="AlphaFoldDB" id="A0A5J5GNG8"/>
<dbReference type="GO" id="GO:0020037">
    <property type="term" value="F:heme binding"/>
    <property type="evidence" value="ECO:0007669"/>
    <property type="project" value="InterPro"/>
</dbReference>
<dbReference type="InterPro" id="IPR009056">
    <property type="entry name" value="Cyt_c-like_dom"/>
</dbReference>
<feature type="signal peptide" evidence="5">
    <location>
        <begin position="1"/>
        <end position="22"/>
    </location>
</feature>
<evidence type="ECO:0000256" key="3">
    <source>
        <dbReference type="ARBA" id="ARBA00023004"/>
    </source>
</evidence>
<dbReference type="Pfam" id="PF00034">
    <property type="entry name" value="Cytochrom_C"/>
    <property type="match status" value="1"/>
</dbReference>
<dbReference type="Gene3D" id="1.10.760.10">
    <property type="entry name" value="Cytochrome c-like domain"/>
    <property type="match status" value="2"/>
</dbReference>
<dbReference type="PANTHER" id="PTHR35008">
    <property type="entry name" value="BLL4482 PROTEIN-RELATED"/>
    <property type="match status" value="1"/>
</dbReference>
<comment type="caution">
    <text evidence="7">The sequence shown here is derived from an EMBL/GenBank/DDBJ whole genome shotgun (WGS) entry which is preliminary data.</text>
</comment>
<reference evidence="7 8" key="1">
    <citation type="submission" date="2019-09" db="EMBL/GenBank/DDBJ databases">
        <authorList>
            <person name="Park J.-S."/>
            <person name="Choi H.-J."/>
        </authorList>
    </citation>
    <scope>NUCLEOTIDE SEQUENCE [LARGE SCALE GENOMIC DNA]</scope>
    <source>
        <strain evidence="7 8">176SS1-4</strain>
    </source>
</reference>
<organism evidence="7 8">
    <name type="scientific">Histidinibacterium aquaticum</name>
    <dbReference type="NCBI Taxonomy" id="2613962"/>
    <lineage>
        <taxon>Bacteria</taxon>
        <taxon>Pseudomonadati</taxon>
        <taxon>Pseudomonadota</taxon>
        <taxon>Alphaproteobacteria</taxon>
        <taxon>Rhodobacterales</taxon>
        <taxon>Paracoccaceae</taxon>
        <taxon>Histidinibacterium</taxon>
    </lineage>
</organism>
<sequence length="283" mass="30065">MSRIVFAAAFTAAGLAAWGARAEPTLERGRYLVEGPAGCGNCHTPLGPEGPLMDQALAGRLVEETPAFTAIADNITPGGAVADWSDAELARAIREGIRPDGSVIGPPMPIVLYRGLSDDDVMSMVMYLRTVPAVENDAGDSTYNMPLPPAYGPPIETVAHPQEGPTAEYGEYLAGPVAHCMECHTTFGEMGPMFDTHWGAGGYEFHGPWGVSVASNLTTHPEDGLADWSDEDLAQMITQGVRPDGTPMMPPMPYGHFANMTDEDVQAVVAYLRTLPPLPDPEG</sequence>
<accession>A0A5J5GNG8</accession>
<protein>
    <submittedName>
        <fullName evidence="7">Cytochrome c</fullName>
    </submittedName>
</protein>
<proteinExistence type="predicted"/>
<gene>
    <name evidence="7" type="ORF">F3S47_08470</name>
</gene>
<evidence type="ECO:0000256" key="1">
    <source>
        <dbReference type="ARBA" id="ARBA00022617"/>
    </source>
</evidence>
<feature type="domain" description="Cytochrome c" evidence="6">
    <location>
        <begin position="24"/>
        <end position="132"/>
    </location>
</feature>
<evidence type="ECO:0000256" key="5">
    <source>
        <dbReference type="SAM" id="SignalP"/>
    </source>
</evidence>
<dbReference type="InterPro" id="IPR036909">
    <property type="entry name" value="Cyt_c-like_dom_sf"/>
</dbReference>
<keyword evidence="1 4" id="KW-0349">Heme</keyword>
<dbReference type="PROSITE" id="PS51007">
    <property type="entry name" value="CYTC"/>
    <property type="match status" value="2"/>
</dbReference>
<dbReference type="PANTHER" id="PTHR35008:SF8">
    <property type="entry name" value="ALCOHOL DEHYDROGENASE CYTOCHROME C SUBUNIT"/>
    <property type="match status" value="1"/>
</dbReference>
<dbReference type="GO" id="GO:0009055">
    <property type="term" value="F:electron transfer activity"/>
    <property type="evidence" value="ECO:0007669"/>
    <property type="project" value="InterPro"/>
</dbReference>
<feature type="domain" description="Cytochrome c" evidence="6">
    <location>
        <begin position="165"/>
        <end position="276"/>
    </location>
</feature>
<evidence type="ECO:0000259" key="6">
    <source>
        <dbReference type="PROSITE" id="PS51007"/>
    </source>
</evidence>
<dbReference type="InterPro" id="IPR051459">
    <property type="entry name" value="Cytochrome_c-type_DH"/>
</dbReference>
<evidence type="ECO:0000256" key="4">
    <source>
        <dbReference type="PROSITE-ProRule" id="PRU00433"/>
    </source>
</evidence>